<protein>
    <submittedName>
        <fullName evidence="3">Uncharacterized protein</fullName>
    </submittedName>
</protein>
<dbReference type="Gene3D" id="1.20.1250.20">
    <property type="entry name" value="MFS general substrate transporter like domains"/>
    <property type="match status" value="2"/>
</dbReference>
<dbReference type="InterPro" id="IPR039672">
    <property type="entry name" value="MFS_2"/>
</dbReference>
<dbReference type="PANTHER" id="PTHR11328:SF24">
    <property type="entry name" value="MAJOR FACILITATOR SUPERFAMILY (MFS) PROFILE DOMAIN-CONTAINING PROTEIN"/>
    <property type="match status" value="1"/>
</dbReference>
<gene>
    <name evidence="3" type="ORF">BaRGS_00006480</name>
</gene>
<feature type="transmembrane region" description="Helical" evidence="2">
    <location>
        <begin position="88"/>
        <end position="107"/>
    </location>
</feature>
<dbReference type="PANTHER" id="PTHR11328">
    <property type="entry name" value="MAJOR FACILITATOR SUPERFAMILY DOMAIN-CONTAINING PROTEIN"/>
    <property type="match status" value="1"/>
</dbReference>
<feature type="transmembrane region" description="Helical" evidence="2">
    <location>
        <begin position="403"/>
        <end position="427"/>
    </location>
</feature>
<comment type="similarity">
    <text evidence="1">Belongs to the major facilitator superfamily.</text>
</comment>
<keyword evidence="2" id="KW-0472">Membrane</keyword>
<feature type="transmembrane region" description="Helical" evidence="2">
    <location>
        <begin position="360"/>
        <end position="382"/>
    </location>
</feature>
<evidence type="ECO:0000313" key="4">
    <source>
        <dbReference type="Proteomes" id="UP001519460"/>
    </source>
</evidence>
<evidence type="ECO:0000256" key="2">
    <source>
        <dbReference type="SAM" id="Phobius"/>
    </source>
</evidence>
<dbReference type="AlphaFoldDB" id="A0ABD0LSH4"/>
<feature type="transmembrane region" description="Helical" evidence="2">
    <location>
        <begin position="289"/>
        <end position="307"/>
    </location>
</feature>
<feature type="transmembrane region" description="Helical" evidence="2">
    <location>
        <begin position="171"/>
        <end position="191"/>
    </location>
</feature>
<proteinExistence type="inferred from homology"/>
<name>A0ABD0LSH4_9CAEN</name>
<feature type="transmembrane region" description="Helical" evidence="2">
    <location>
        <begin position="220"/>
        <end position="240"/>
    </location>
</feature>
<feature type="transmembrane region" description="Helical" evidence="2">
    <location>
        <begin position="53"/>
        <end position="76"/>
    </location>
</feature>
<evidence type="ECO:0000313" key="3">
    <source>
        <dbReference type="EMBL" id="KAK7502116.1"/>
    </source>
</evidence>
<dbReference type="EMBL" id="JACVVK020000027">
    <property type="protein sequence ID" value="KAK7502116.1"/>
    <property type="molecule type" value="Genomic_DNA"/>
</dbReference>
<comment type="caution">
    <text evidence="3">The sequence shown here is derived from an EMBL/GenBank/DDBJ whole genome shotgun (WGS) entry which is preliminary data.</text>
</comment>
<sequence>MHIREEDTEEPGLPMWRKLCFAVGGVPYQMTTTVIGFFLNIFLLEVAQVDPNYVAIVLFAGKAWDAVTDPACGYLVQRTRTRWGQSRPWILFTSPFACVAYFFLFYVPGEYSSHPDQSVKPVTDISMEGKFAYYFVMFCLFEGFLSGLHVPYTTLTMYITRKQKERDSITAYRMCFEAIGVMAGVVIQGQLVQGTRCADDDVTKKQTVDDMKHQEWSYRYGSFIIIGLYMLCSCTVFFGVREKPGILVFTYTPYLKAALTFLFLSLAIGIVQGNIALYCTHALNMGREFSLFIFILLAVSIATMPVWQYIAMRFGKKTAYAAGMMSIWVCLNISSSSSSLGSALLIPTFGSLLYLPEGNIAIFSVVVVLSGLGISVALLLPWSVLPDVLDMFMLEKRTRKDAIFYAFYVFFNKLAIGIGLGVSQVALSIGGYKTGECTQPDSVGRTLRLLVTPVPVVCILIALVCLWLYPIDEKRREKIKQDVLLYNERCKSQLEASQKTVSYESIPNPSDNTDF</sequence>
<feature type="transmembrane region" description="Helical" evidence="2">
    <location>
        <begin position="319"/>
        <end position="340"/>
    </location>
</feature>
<evidence type="ECO:0000256" key="1">
    <source>
        <dbReference type="ARBA" id="ARBA00008335"/>
    </source>
</evidence>
<dbReference type="SUPFAM" id="SSF103473">
    <property type="entry name" value="MFS general substrate transporter"/>
    <property type="match status" value="1"/>
</dbReference>
<dbReference type="Pfam" id="PF13347">
    <property type="entry name" value="MFS_2"/>
    <property type="match status" value="1"/>
</dbReference>
<organism evidence="3 4">
    <name type="scientific">Batillaria attramentaria</name>
    <dbReference type="NCBI Taxonomy" id="370345"/>
    <lineage>
        <taxon>Eukaryota</taxon>
        <taxon>Metazoa</taxon>
        <taxon>Spiralia</taxon>
        <taxon>Lophotrochozoa</taxon>
        <taxon>Mollusca</taxon>
        <taxon>Gastropoda</taxon>
        <taxon>Caenogastropoda</taxon>
        <taxon>Sorbeoconcha</taxon>
        <taxon>Cerithioidea</taxon>
        <taxon>Batillariidae</taxon>
        <taxon>Batillaria</taxon>
    </lineage>
</organism>
<dbReference type="Proteomes" id="UP001519460">
    <property type="component" value="Unassembled WGS sequence"/>
</dbReference>
<dbReference type="InterPro" id="IPR036259">
    <property type="entry name" value="MFS_trans_sf"/>
</dbReference>
<feature type="transmembrane region" description="Helical" evidence="2">
    <location>
        <begin position="447"/>
        <end position="469"/>
    </location>
</feature>
<keyword evidence="4" id="KW-1185">Reference proteome</keyword>
<feature type="transmembrane region" description="Helical" evidence="2">
    <location>
        <begin position="21"/>
        <end position="41"/>
    </location>
</feature>
<feature type="transmembrane region" description="Helical" evidence="2">
    <location>
        <begin position="131"/>
        <end position="150"/>
    </location>
</feature>
<keyword evidence="2" id="KW-0812">Transmembrane</keyword>
<accession>A0ABD0LSH4</accession>
<reference evidence="3 4" key="1">
    <citation type="journal article" date="2023" name="Sci. Data">
        <title>Genome assembly of the Korean intertidal mud-creeper Batillaria attramentaria.</title>
        <authorList>
            <person name="Patra A.K."/>
            <person name="Ho P.T."/>
            <person name="Jun S."/>
            <person name="Lee S.J."/>
            <person name="Kim Y."/>
            <person name="Won Y.J."/>
        </authorList>
    </citation>
    <scope>NUCLEOTIDE SEQUENCE [LARGE SCALE GENOMIC DNA]</scope>
    <source>
        <strain evidence="3">Wonlab-2016</strain>
    </source>
</reference>
<keyword evidence="2" id="KW-1133">Transmembrane helix</keyword>